<dbReference type="eggNOG" id="COG1191">
    <property type="taxonomic scope" value="Bacteria"/>
</dbReference>
<dbReference type="HOGENOM" id="CLU_126980_0_0_9"/>
<dbReference type="OrthoDB" id="2057782at2"/>
<sequence>MTKKANLVTINNPIYIPILEEDYGTIQYYENLGIPVRWIVMHGVGRYYAIMEGDSAVEAKRMTDGLCAMVRKDIRAMQRQNENETSYDALVEEGYDAATDENDPANVVSDLMLVKDLLAECEKLTDEKKRICKGIAEEKTEREMAAEFGIPQTTLHGRKDKLLKELKKKLD</sequence>
<protein>
    <recommendedName>
        <fullName evidence="3">Sigma-70 family RNA polymerase sigma factor</fullName>
    </recommendedName>
</protein>
<reference evidence="1 2" key="1">
    <citation type="submission" date="2010-08" db="EMBL/GenBank/DDBJ databases">
        <title>Complete sequence of Clostridium cellulovorans 743B.</title>
        <authorList>
            <consortium name="US DOE Joint Genome Institute"/>
            <person name="Lucas S."/>
            <person name="Copeland A."/>
            <person name="Lapidus A."/>
            <person name="Cheng J.-F."/>
            <person name="Bruce D."/>
            <person name="Goodwin L."/>
            <person name="Pitluck S."/>
            <person name="Chertkov O."/>
            <person name="Detter J.C."/>
            <person name="Han C."/>
            <person name="Tapia R."/>
            <person name="Land M."/>
            <person name="Hauser L."/>
            <person name="Chang Y.-J."/>
            <person name="Jeffries C."/>
            <person name="Kyrpides N."/>
            <person name="Ivanova N."/>
            <person name="Mikhailova N."/>
            <person name="Hemme C.L."/>
            <person name="Woyke T."/>
        </authorList>
    </citation>
    <scope>NUCLEOTIDE SEQUENCE [LARGE SCALE GENOMIC DNA]</scope>
    <source>
        <strain evidence="2">ATCC 35296 / DSM 3052 / OCM 3 / 743B</strain>
    </source>
</reference>
<dbReference type="AlphaFoldDB" id="D9SLM8"/>
<gene>
    <name evidence="1" type="ordered locus">Clocel_4002</name>
</gene>
<evidence type="ECO:0000313" key="1">
    <source>
        <dbReference type="EMBL" id="ADL53665.1"/>
    </source>
</evidence>
<dbReference type="KEGG" id="ccb:Clocel_4002"/>
<evidence type="ECO:0008006" key="3">
    <source>
        <dbReference type="Google" id="ProtNLM"/>
    </source>
</evidence>
<name>D9SLM8_CLOC7</name>
<dbReference type="EMBL" id="CP002160">
    <property type="protein sequence ID" value="ADL53665.1"/>
    <property type="molecule type" value="Genomic_DNA"/>
</dbReference>
<organism evidence="1 2">
    <name type="scientific">Clostridium cellulovorans (strain ATCC 35296 / DSM 3052 / OCM 3 / 743B)</name>
    <dbReference type="NCBI Taxonomy" id="573061"/>
    <lineage>
        <taxon>Bacteria</taxon>
        <taxon>Bacillati</taxon>
        <taxon>Bacillota</taxon>
        <taxon>Clostridia</taxon>
        <taxon>Eubacteriales</taxon>
        <taxon>Clostridiaceae</taxon>
        <taxon>Clostridium</taxon>
    </lineage>
</organism>
<accession>D9SLM8</accession>
<proteinExistence type="predicted"/>
<evidence type="ECO:0000313" key="2">
    <source>
        <dbReference type="Proteomes" id="UP000002730"/>
    </source>
</evidence>
<dbReference type="Proteomes" id="UP000002730">
    <property type="component" value="Chromosome"/>
</dbReference>
<dbReference type="STRING" id="573061.Clocel_4002"/>
<keyword evidence="2" id="KW-1185">Reference proteome</keyword>